<dbReference type="PANTHER" id="PTHR13768">
    <property type="entry name" value="SOLUBLE NSF ATTACHMENT PROTEIN SNAP"/>
    <property type="match status" value="1"/>
</dbReference>
<evidence type="ECO:0000256" key="7">
    <source>
        <dbReference type="ARBA" id="ARBA00023034"/>
    </source>
</evidence>
<dbReference type="GO" id="GO:0005774">
    <property type="term" value="C:vacuolar membrane"/>
    <property type="evidence" value="ECO:0007669"/>
    <property type="project" value="TreeGrafter"/>
</dbReference>
<gene>
    <name evidence="14" type="primary">NAPG</name>
    <name evidence="14" type="synonym">napgb</name>
</gene>
<dbReference type="Proteomes" id="UP000694548">
    <property type="component" value="Chromosome sgr09"/>
</dbReference>
<dbReference type="AlphaFoldDB" id="A0A8C6LW15"/>
<dbReference type="Pfam" id="PF14938">
    <property type="entry name" value="SNAP"/>
    <property type="match status" value="1"/>
</dbReference>
<proteinExistence type="inferred from homology"/>
<dbReference type="GO" id="GO:0031201">
    <property type="term" value="C:SNARE complex"/>
    <property type="evidence" value="ECO:0007669"/>
    <property type="project" value="TreeGrafter"/>
</dbReference>
<evidence type="ECO:0000313" key="14">
    <source>
        <dbReference type="Ensembl" id="ENSNFUP00015027403.1"/>
    </source>
</evidence>
<keyword evidence="4" id="KW-0813">Transport</keyword>
<dbReference type="GeneTree" id="ENSGT00390000005826"/>
<evidence type="ECO:0000256" key="4">
    <source>
        <dbReference type="ARBA" id="ARBA00022448"/>
    </source>
</evidence>
<organism evidence="14 15">
    <name type="scientific">Nothobranchius furzeri</name>
    <name type="common">Turquoise killifish</name>
    <dbReference type="NCBI Taxonomy" id="105023"/>
    <lineage>
        <taxon>Eukaryota</taxon>
        <taxon>Metazoa</taxon>
        <taxon>Chordata</taxon>
        <taxon>Craniata</taxon>
        <taxon>Vertebrata</taxon>
        <taxon>Euteleostomi</taxon>
        <taxon>Actinopterygii</taxon>
        <taxon>Neopterygii</taxon>
        <taxon>Teleostei</taxon>
        <taxon>Neoteleostei</taxon>
        <taxon>Acanthomorphata</taxon>
        <taxon>Ovalentaria</taxon>
        <taxon>Atherinomorphae</taxon>
        <taxon>Cyprinodontiformes</taxon>
        <taxon>Nothobranchiidae</taxon>
        <taxon>Nothobranchius</taxon>
    </lineage>
</organism>
<dbReference type="GO" id="GO:0019905">
    <property type="term" value="F:syntaxin binding"/>
    <property type="evidence" value="ECO:0007669"/>
    <property type="project" value="TreeGrafter"/>
</dbReference>
<evidence type="ECO:0000256" key="10">
    <source>
        <dbReference type="ARBA" id="ARBA00042485"/>
    </source>
</evidence>
<comment type="subcellular location">
    <subcellularLocation>
        <location evidence="2">Golgi apparatus</location>
    </subcellularLocation>
    <subcellularLocation>
        <location evidence="1">Membrane</location>
        <topology evidence="1">Peripheral membrane protein</topology>
    </subcellularLocation>
</comment>
<evidence type="ECO:0000256" key="1">
    <source>
        <dbReference type="ARBA" id="ARBA00004170"/>
    </source>
</evidence>
<reference evidence="14" key="3">
    <citation type="submission" date="2025-09" db="UniProtKB">
        <authorList>
            <consortium name="Ensembl"/>
        </authorList>
    </citation>
    <scope>IDENTIFICATION</scope>
</reference>
<dbReference type="Gene3D" id="1.25.40.10">
    <property type="entry name" value="Tetratricopeptide repeat domain"/>
    <property type="match status" value="1"/>
</dbReference>
<comment type="function">
    <text evidence="11">Required for vesicular transport between the endoplasmic reticulum and the Golgi apparatus.</text>
</comment>
<dbReference type="GO" id="GO:0005483">
    <property type="term" value="F:soluble NSF attachment protein activity"/>
    <property type="evidence" value="ECO:0007669"/>
    <property type="project" value="TreeGrafter"/>
</dbReference>
<keyword evidence="6" id="KW-0653">Protein transport</keyword>
<name>A0A8C6LW15_NOTFU</name>
<dbReference type="FunFam" id="1.25.40.10:FF:000115">
    <property type="entry name" value="Gamma-soluble NSF attachment protein"/>
    <property type="match status" value="1"/>
</dbReference>
<evidence type="ECO:0000256" key="11">
    <source>
        <dbReference type="ARBA" id="ARBA00060011"/>
    </source>
</evidence>
<keyword evidence="13" id="KW-0175">Coiled coil</keyword>
<dbReference type="SUPFAM" id="SSF48452">
    <property type="entry name" value="TPR-like"/>
    <property type="match status" value="1"/>
</dbReference>
<evidence type="ECO:0000256" key="2">
    <source>
        <dbReference type="ARBA" id="ARBA00004555"/>
    </source>
</evidence>
<comment type="similarity">
    <text evidence="3">Belongs to the SNAP family.</text>
</comment>
<dbReference type="InterPro" id="IPR011990">
    <property type="entry name" value="TPR-like_helical_dom_sf"/>
</dbReference>
<dbReference type="PANTHER" id="PTHR13768:SF2">
    <property type="entry name" value="GAMMA-SOLUBLE NSF ATTACHMENT PROTEIN"/>
    <property type="match status" value="1"/>
</dbReference>
<comment type="subunit">
    <text evidence="12">Interacts with RAB11FIP5. Interacts with VTI1A.</text>
</comment>
<evidence type="ECO:0000313" key="15">
    <source>
        <dbReference type="Proteomes" id="UP000694548"/>
    </source>
</evidence>
<evidence type="ECO:0000256" key="5">
    <source>
        <dbReference type="ARBA" id="ARBA00022892"/>
    </source>
</evidence>
<accession>A0A8C6LW15</accession>
<keyword evidence="7" id="KW-0333">Golgi apparatus</keyword>
<evidence type="ECO:0000256" key="12">
    <source>
        <dbReference type="ARBA" id="ARBA00062133"/>
    </source>
</evidence>
<dbReference type="InterPro" id="IPR000744">
    <property type="entry name" value="NSF_attach"/>
</dbReference>
<evidence type="ECO:0000256" key="8">
    <source>
        <dbReference type="ARBA" id="ARBA00023136"/>
    </source>
</evidence>
<dbReference type="GO" id="GO:0006886">
    <property type="term" value="P:intracellular protein transport"/>
    <property type="evidence" value="ECO:0007669"/>
    <property type="project" value="InterPro"/>
</dbReference>
<dbReference type="GO" id="GO:0005794">
    <property type="term" value="C:Golgi apparatus"/>
    <property type="evidence" value="ECO:0007669"/>
    <property type="project" value="UniProtKB-SubCell"/>
</dbReference>
<dbReference type="GO" id="GO:0016192">
    <property type="term" value="P:vesicle-mediated transport"/>
    <property type="evidence" value="ECO:0007669"/>
    <property type="project" value="UniProtKB-KW"/>
</dbReference>
<keyword evidence="15" id="KW-1185">Reference proteome</keyword>
<protein>
    <recommendedName>
        <fullName evidence="9">Gamma-soluble NSF attachment protein</fullName>
    </recommendedName>
    <alternativeName>
        <fullName evidence="10">N-ethylmaleimide-sensitive factor attachment protein gamma</fullName>
    </alternativeName>
</protein>
<reference evidence="14" key="2">
    <citation type="submission" date="2025-08" db="UniProtKB">
        <authorList>
            <consortium name="Ensembl"/>
        </authorList>
    </citation>
    <scope>IDENTIFICATION</scope>
</reference>
<evidence type="ECO:0000256" key="9">
    <source>
        <dbReference type="ARBA" id="ARBA00040047"/>
    </source>
</evidence>
<evidence type="ECO:0000256" key="13">
    <source>
        <dbReference type="SAM" id="Coils"/>
    </source>
</evidence>
<evidence type="ECO:0000256" key="3">
    <source>
        <dbReference type="ARBA" id="ARBA00010050"/>
    </source>
</evidence>
<reference evidence="14" key="1">
    <citation type="submission" date="2014-08" db="EMBL/GenBank/DDBJ databases">
        <authorList>
            <person name="Senf B."/>
            <person name="Petzold A."/>
            <person name="Downie B.R."/>
            <person name="Koch P."/>
            <person name="Platzer M."/>
        </authorList>
    </citation>
    <scope>NUCLEOTIDE SEQUENCE [LARGE SCALE GENOMIC DNA]</scope>
    <source>
        <strain evidence="14">GRZ</strain>
    </source>
</reference>
<sequence length="287" mass="32636">MAAQKINEAHEHIAKAEKCLKTSLTKWKPDFDSAASEYAKAAVCFKNAKQYEQAKDAYLKEAEYHTENKTAIEQAGMMMKEQKKMPEAIQYIEKACMMYMENGTPDTAAMALDRAGKLIEPLNLEKAVDLYQKAAGVFENEDRLRQAVELLGKASRLLVRLKRLDEAAVALQKEKNMYKEIENFPMCFKKTTAQVLVHLHRGDYVAADKCVRESYSLPGYSGSEDCVAMETLLQGYDEQDEDQVYRVCNSPLLKYMDNDVSNTKYFLFSLIILHFGGRGKINPCQVF</sequence>
<feature type="coiled-coil region" evidence="13">
    <location>
        <begin position="154"/>
        <end position="181"/>
    </location>
</feature>
<dbReference type="Ensembl" id="ENSNFUT00015028622.1">
    <property type="protein sequence ID" value="ENSNFUP00015027403.1"/>
    <property type="gene ID" value="ENSNFUG00015013262.1"/>
</dbReference>
<keyword evidence="8" id="KW-0472">Membrane</keyword>
<evidence type="ECO:0000256" key="6">
    <source>
        <dbReference type="ARBA" id="ARBA00022927"/>
    </source>
</evidence>
<keyword evidence="5" id="KW-0931">ER-Golgi transport</keyword>